<dbReference type="KEGG" id="ccas:EIB73_06485"/>
<dbReference type="OrthoDB" id="1276197at2"/>
<name>A0A3G8XH87_9FLAO</name>
<dbReference type="AlphaFoldDB" id="A0A3G8XH87"/>
<protein>
    <recommendedName>
        <fullName evidence="3">RiboL-PSP-HEPN domain-containing protein</fullName>
    </recommendedName>
</protein>
<evidence type="ECO:0000313" key="1">
    <source>
        <dbReference type="EMBL" id="AZI32855.1"/>
    </source>
</evidence>
<sequence>MCKELFDKLRADTAELYKSYRLNHFSLFYIHKYYVEKSNEHTLENFVIEDKINESVRFDGENMIKETFDNGKYQFLVSSSAIVNFYQIWEDKYRKKISKEVNIDVINSEVYYELNKLRQSIIHNSHRPTPEFKKVASNFKFILIDDKLELTVEEIHKIYKILLQEIDDLEKKYCR</sequence>
<accession>A0A3G8XH87</accession>
<reference evidence="2" key="1">
    <citation type="submission" date="2018-11" db="EMBL/GenBank/DDBJ databases">
        <title>Proposal to divide the Flavobacteriaceae and reorganize its genera based on Amino Acid Identity values calculated from whole genome sequences.</title>
        <authorList>
            <person name="Nicholson A.C."/>
            <person name="Gulvik C.A."/>
            <person name="Whitney A.M."/>
            <person name="Humrighouse B.W."/>
            <person name="Bell M."/>
            <person name="Holmes B."/>
            <person name="Steigerwalt A.G."/>
            <person name="Villarma A."/>
            <person name="Sheth M."/>
            <person name="Batra D."/>
            <person name="Pryor J."/>
            <person name="Bernardet J.-F."/>
            <person name="Hugo C."/>
            <person name="Kampfer P."/>
            <person name="Newman J.D."/>
            <person name="McQuiston J.R."/>
        </authorList>
    </citation>
    <scope>NUCLEOTIDE SEQUENCE [LARGE SCALE GENOMIC DNA]</scope>
    <source>
        <strain evidence="2">G0081</strain>
    </source>
</reference>
<evidence type="ECO:0000313" key="2">
    <source>
        <dbReference type="Proteomes" id="UP000270185"/>
    </source>
</evidence>
<evidence type="ECO:0008006" key="3">
    <source>
        <dbReference type="Google" id="ProtNLM"/>
    </source>
</evidence>
<dbReference type="Proteomes" id="UP000270185">
    <property type="component" value="Chromosome"/>
</dbReference>
<dbReference type="RefSeq" id="WP_125023736.1">
    <property type="nucleotide sequence ID" value="NZ_CP034159.1"/>
</dbReference>
<gene>
    <name evidence="1" type="ORF">EIB73_06485</name>
</gene>
<keyword evidence="2" id="KW-1185">Reference proteome</keyword>
<proteinExistence type="predicted"/>
<organism evidence="1 2">
    <name type="scientific">Kaistella carnis</name>
    <dbReference type="NCBI Taxonomy" id="1241979"/>
    <lineage>
        <taxon>Bacteria</taxon>
        <taxon>Pseudomonadati</taxon>
        <taxon>Bacteroidota</taxon>
        <taxon>Flavobacteriia</taxon>
        <taxon>Flavobacteriales</taxon>
        <taxon>Weeksellaceae</taxon>
        <taxon>Chryseobacterium group</taxon>
        <taxon>Kaistella</taxon>
    </lineage>
</organism>
<dbReference type="EMBL" id="CP034159">
    <property type="protein sequence ID" value="AZI32855.1"/>
    <property type="molecule type" value="Genomic_DNA"/>
</dbReference>